<evidence type="ECO:0000313" key="23">
    <source>
        <dbReference type="Ensembl" id="ENSGAGP00000035093.1"/>
    </source>
</evidence>
<dbReference type="GO" id="GO:0051503">
    <property type="term" value="P:adenine nucleotide transport"/>
    <property type="evidence" value="ECO:0007669"/>
    <property type="project" value="UniProtKB-ARBA"/>
</dbReference>
<comment type="function">
    <text evidence="21">Receptor for ATP that acts as a ligand-gated ion channel.</text>
</comment>
<keyword evidence="15" id="KW-1071">Ligand-gated ion channel</keyword>
<evidence type="ECO:0000259" key="22">
    <source>
        <dbReference type="Pfam" id="PF20478"/>
    </source>
</evidence>
<keyword evidence="8 21" id="KW-1133">Transmembrane helix</keyword>
<evidence type="ECO:0000256" key="5">
    <source>
        <dbReference type="ARBA" id="ARBA00022553"/>
    </source>
</evidence>
<evidence type="ECO:0000256" key="19">
    <source>
        <dbReference type="ARBA" id="ARBA00036239"/>
    </source>
</evidence>
<protein>
    <recommendedName>
        <fullName evidence="21">P2X purinoceptor</fullName>
    </recommendedName>
</protein>
<evidence type="ECO:0000256" key="13">
    <source>
        <dbReference type="ARBA" id="ARBA00023170"/>
    </source>
</evidence>
<keyword evidence="12" id="KW-1015">Disulfide bond</keyword>
<name>A0A452J3S4_9SAUR</name>
<keyword evidence="17 21" id="KW-0407">Ion channel</keyword>
<evidence type="ECO:0000256" key="3">
    <source>
        <dbReference type="ARBA" id="ARBA00022448"/>
    </source>
</evidence>
<evidence type="ECO:0000256" key="21">
    <source>
        <dbReference type="RuleBase" id="RU000681"/>
    </source>
</evidence>
<evidence type="ECO:0000256" key="9">
    <source>
        <dbReference type="ARBA" id="ARBA00023065"/>
    </source>
</evidence>
<evidence type="ECO:0000256" key="7">
    <source>
        <dbReference type="ARBA" id="ARBA00022765"/>
    </source>
</evidence>
<evidence type="ECO:0000256" key="18">
    <source>
        <dbReference type="ARBA" id="ARBA00034430"/>
    </source>
</evidence>
<proteinExistence type="inferred from homology"/>
<evidence type="ECO:0000313" key="24">
    <source>
        <dbReference type="Proteomes" id="UP000291020"/>
    </source>
</evidence>
<dbReference type="Gene3D" id="1.10.287.940">
    <property type="entry name" value="atp-gated p2x4 ion channel"/>
    <property type="match status" value="1"/>
</dbReference>
<dbReference type="InterPro" id="IPR003050">
    <property type="entry name" value="P2X7_purinoceptor"/>
</dbReference>
<sequence length="568" mass="64639">MAAFCSLKNFCEYETSKVVRFQSVSYGSLKWTFHMVVFLYVCYVLVTDKRYQKKDSVISSVHTKVKGVVQTDSRIWDTAEYTIPMQGIDSFFVITNIIMTENQFQSVCPEYPIAKAVCSSDASCEKGHMNPQSNGVQTGRCVKYNATIKTCEVSAWCPVESMKGAPVPAILKSAENFTVLIKNNIHFPKFNHTARNFSPKLNISCTFNKITAPGCPIFQLGGILQAIGENFSEMAIQGGIMGIEINWDCNLDKWFYRCSPKYSFRRLDDKTTPEYPGYNFRFAKYYKRPNGQEERTLIKAYGIRFDILVFGTAGRFNIFELLVYIGSVLSYFGLAQFVIDFLITSYTYPCCKASIKEYYFRKKCESALGPKWTLMYVSYVDDPHIILVDKPLSTSLQNVKGEIVQLPGDTGTFTDTTKLAAQCSNRVPVLAKAHEMQPLKSEGQTSPSNDRPSWCCCGKCHQTQSFREQLCCRRKEGSCITTSALFEQLVLSRSALEFILLYKEPLLDLNTETLNNELRHCAYRQYIHWRFGSAEVESSALIPSCCRWKIRETYPSEDGKYAGLKRKN</sequence>
<keyword evidence="14" id="KW-0325">Glycoprotein</keyword>
<dbReference type="PANTHER" id="PTHR10125:SF13">
    <property type="entry name" value="P2X PURINOCEPTOR 7"/>
    <property type="match status" value="1"/>
</dbReference>
<keyword evidence="5" id="KW-0597">Phosphoprotein</keyword>
<dbReference type="GO" id="GO:0005524">
    <property type="term" value="F:ATP binding"/>
    <property type="evidence" value="ECO:0007669"/>
    <property type="project" value="InterPro"/>
</dbReference>
<comment type="subcellular location">
    <subcellularLocation>
        <location evidence="1">Cell membrane</location>
        <topology evidence="1">Multi-pass membrane protein</topology>
    </subcellularLocation>
    <subcellularLocation>
        <location evidence="21">Membrane</location>
        <topology evidence="21">Multi-pass membrane protein</topology>
    </subcellularLocation>
</comment>
<dbReference type="Pfam" id="PF20478">
    <property type="entry name" value="P2RX7_C"/>
    <property type="match status" value="1"/>
</dbReference>
<evidence type="ECO:0000256" key="2">
    <source>
        <dbReference type="ARBA" id="ARBA00009848"/>
    </source>
</evidence>
<dbReference type="InterPro" id="IPR001429">
    <property type="entry name" value="P2X_purnocptor"/>
</dbReference>
<evidence type="ECO:0000256" key="12">
    <source>
        <dbReference type="ARBA" id="ARBA00023157"/>
    </source>
</evidence>
<evidence type="ECO:0000256" key="16">
    <source>
        <dbReference type="ARBA" id="ARBA00023288"/>
    </source>
</evidence>
<comment type="catalytic activity">
    <reaction evidence="18">
        <text>K(+)(in) = K(+)(out)</text>
        <dbReference type="Rhea" id="RHEA:29463"/>
        <dbReference type="ChEBI" id="CHEBI:29103"/>
    </reaction>
</comment>
<evidence type="ECO:0000256" key="4">
    <source>
        <dbReference type="ARBA" id="ARBA00022475"/>
    </source>
</evidence>
<evidence type="ECO:0000256" key="14">
    <source>
        <dbReference type="ARBA" id="ARBA00023180"/>
    </source>
</evidence>
<reference evidence="23" key="2">
    <citation type="submission" date="2025-08" db="UniProtKB">
        <authorList>
            <consortium name="Ensembl"/>
        </authorList>
    </citation>
    <scope>IDENTIFICATION</scope>
</reference>
<dbReference type="GO" id="GO:0005886">
    <property type="term" value="C:plasma membrane"/>
    <property type="evidence" value="ECO:0007669"/>
    <property type="project" value="UniProtKB-SubCell"/>
</dbReference>
<dbReference type="GO" id="GO:0032060">
    <property type="term" value="P:bleb assembly"/>
    <property type="evidence" value="ECO:0007669"/>
    <property type="project" value="UniProtKB-ARBA"/>
</dbReference>
<dbReference type="GO" id="GO:0032731">
    <property type="term" value="P:positive regulation of interleukin-1 beta production"/>
    <property type="evidence" value="ECO:0007669"/>
    <property type="project" value="UniProtKB-ARBA"/>
</dbReference>
<dbReference type="InterPro" id="IPR053792">
    <property type="entry name" value="P2X_RECEPTOR_CS"/>
</dbReference>
<dbReference type="GO" id="GO:0001614">
    <property type="term" value="F:purinergic nucleotide receptor activity"/>
    <property type="evidence" value="ECO:0007669"/>
    <property type="project" value="InterPro"/>
</dbReference>
<dbReference type="PANTHER" id="PTHR10125">
    <property type="entry name" value="P2X PURINOCEPTOR"/>
    <property type="match status" value="1"/>
</dbReference>
<evidence type="ECO:0000256" key="17">
    <source>
        <dbReference type="ARBA" id="ARBA00023303"/>
    </source>
</evidence>
<dbReference type="Gene3D" id="2.60.490.10">
    <property type="entry name" value="atp-gated p2x4 ion channel domain"/>
    <property type="match status" value="1"/>
</dbReference>
<dbReference type="FunFam" id="1.10.287.940:FF:000010">
    <property type="entry name" value="P2X receptor E"/>
    <property type="match status" value="1"/>
</dbReference>
<dbReference type="Pfam" id="PF00864">
    <property type="entry name" value="P2X_receptor"/>
    <property type="match status" value="1"/>
</dbReference>
<dbReference type="GO" id="GO:0051899">
    <property type="term" value="P:membrane depolarization"/>
    <property type="evidence" value="ECO:0007669"/>
    <property type="project" value="UniProtKB-ARBA"/>
</dbReference>
<dbReference type="FunFam" id="2.60.490.10:FF:000002">
    <property type="entry name" value="P2X purinoceptor"/>
    <property type="match status" value="1"/>
</dbReference>
<evidence type="ECO:0000256" key="6">
    <source>
        <dbReference type="ARBA" id="ARBA00022692"/>
    </source>
</evidence>
<keyword evidence="9 21" id="KW-0406">Ion transport</keyword>
<evidence type="ECO:0000256" key="10">
    <source>
        <dbReference type="ARBA" id="ARBA00023136"/>
    </source>
</evidence>
<dbReference type="Ensembl" id="ENSGAGT00000039736.1">
    <property type="protein sequence ID" value="ENSGAGP00000035093.1"/>
    <property type="gene ID" value="ENSGAGG00000024948.1"/>
</dbReference>
<dbReference type="PRINTS" id="PR01314">
    <property type="entry name" value="P2X7RECEPTOR"/>
</dbReference>
<dbReference type="InterPro" id="IPR027309">
    <property type="entry name" value="P2X_extracellular_dom_sf"/>
</dbReference>
<keyword evidence="10 21" id="KW-0472">Membrane</keyword>
<comment type="catalytic activity">
    <reaction evidence="19">
        <text>Na(+)(in) = Na(+)(out)</text>
        <dbReference type="Rhea" id="RHEA:34963"/>
        <dbReference type="ChEBI" id="CHEBI:29101"/>
    </reaction>
</comment>
<keyword evidence="11" id="KW-0564">Palmitate</keyword>
<keyword evidence="13 21" id="KW-0675">Receptor</keyword>
<keyword evidence="3 21" id="KW-0813">Transport</keyword>
<feature type="domain" description="P2X purinoreceptor 7 intracellular" evidence="22">
    <location>
        <begin position="376"/>
        <end position="565"/>
    </location>
</feature>
<evidence type="ECO:0000256" key="11">
    <source>
        <dbReference type="ARBA" id="ARBA00023139"/>
    </source>
</evidence>
<accession>A0A452J3S4</accession>
<keyword evidence="7" id="KW-0013">ADP-ribosylation</keyword>
<dbReference type="InterPro" id="IPR046815">
    <property type="entry name" value="P2RX7_C"/>
</dbReference>
<dbReference type="Proteomes" id="UP000291020">
    <property type="component" value="Unassembled WGS sequence"/>
</dbReference>
<dbReference type="GO" id="GO:0051130">
    <property type="term" value="P:positive regulation of cellular component organization"/>
    <property type="evidence" value="ECO:0007669"/>
    <property type="project" value="UniProtKB-ARBA"/>
</dbReference>
<dbReference type="AlphaFoldDB" id="A0A452J3S4"/>
<dbReference type="NCBIfam" id="TIGR00863">
    <property type="entry name" value="P2X"/>
    <property type="match status" value="1"/>
</dbReference>
<keyword evidence="16" id="KW-0449">Lipoprotein</keyword>
<keyword evidence="24" id="KW-1185">Reference proteome</keyword>
<dbReference type="GO" id="GO:0051046">
    <property type="term" value="P:regulation of secretion"/>
    <property type="evidence" value="ECO:0007669"/>
    <property type="project" value="UniProtKB-ARBA"/>
</dbReference>
<dbReference type="GO" id="GO:0046931">
    <property type="term" value="P:pore complex assembly"/>
    <property type="evidence" value="ECO:0007669"/>
    <property type="project" value="UniProtKB-ARBA"/>
</dbReference>
<evidence type="ECO:0000256" key="8">
    <source>
        <dbReference type="ARBA" id="ARBA00022989"/>
    </source>
</evidence>
<evidence type="ECO:0000256" key="20">
    <source>
        <dbReference type="ARBA" id="ARBA00036634"/>
    </source>
</evidence>
<dbReference type="GO" id="GO:0004931">
    <property type="term" value="F:extracellularly ATP-gated monoatomic cation channel activity"/>
    <property type="evidence" value="ECO:0007669"/>
    <property type="project" value="InterPro"/>
</dbReference>
<dbReference type="GO" id="GO:0098794">
    <property type="term" value="C:postsynapse"/>
    <property type="evidence" value="ECO:0007669"/>
    <property type="project" value="GOC"/>
</dbReference>
<dbReference type="GO" id="GO:0033198">
    <property type="term" value="P:response to ATP"/>
    <property type="evidence" value="ECO:0007669"/>
    <property type="project" value="InterPro"/>
</dbReference>
<dbReference type="InterPro" id="IPR059116">
    <property type="entry name" value="P2X_receptor"/>
</dbReference>
<dbReference type="GO" id="GO:0097191">
    <property type="term" value="P:extrinsic apoptotic signaling pathway"/>
    <property type="evidence" value="ECO:0007669"/>
    <property type="project" value="UniProtKB-ARBA"/>
</dbReference>
<reference evidence="24" key="1">
    <citation type="journal article" date="2017" name="PLoS ONE">
        <title>The Agassiz's desert tortoise genome provides a resource for the conservation of a threatened species.</title>
        <authorList>
            <person name="Tollis M."/>
            <person name="DeNardo D.F."/>
            <person name="Cornelius J.A."/>
            <person name="Dolby G.A."/>
            <person name="Edwards T."/>
            <person name="Henen B.T."/>
            <person name="Karl A.E."/>
            <person name="Murphy R.W."/>
            <person name="Kusumi K."/>
        </authorList>
    </citation>
    <scope>NUCLEOTIDE SEQUENCE [LARGE SCALE GENOMIC DNA]</scope>
</reference>
<feature type="transmembrane region" description="Helical" evidence="21">
    <location>
        <begin position="28"/>
        <end position="46"/>
    </location>
</feature>
<dbReference type="GO" id="GO:0015711">
    <property type="term" value="P:organic anion transport"/>
    <property type="evidence" value="ECO:0007669"/>
    <property type="project" value="UniProtKB-ARBA"/>
</dbReference>
<dbReference type="STRING" id="38772.ENSGAGP00000035093"/>
<reference evidence="23" key="3">
    <citation type="submission" date="2025-09" db="UniProtKB">
        <authorList>
            <consortium name="Ensembl"/>
        </authorList>
    </citation>
    <scope>IDENTIFICATION</scope>
</reference>
<organism evidence="23 24">
    <name type="scientific">Gopherus agassizii</name>
    <name type="common">Agassiz's desert tortoise</name>
    <dbReference type="NCBI Taxonomy" id="38772"/>
    <lineage>
        <taxon>Eukaryota</taxon>
        <taxon>Metazoa</taxon>
        <taxon>Chordata</taxon>
        <taxon>Craniata</taxon>
        <taxon>Vertebrata</taxon>
        <taxon>Euteleostomi</taxon>
        <taxon>Archelosauria</taxon>
        <taxon>Testudinata</taxon>
        <taxon>Testudines</taxon>
        <taxon>Cryptodira</taxon>
        <taxon>Durocryptodira</taxon>
        <taxon>Testudinoidea</taxon>
        <taxon>Testudinidae</taxon>
        <taxon>Gopherus</taxon>
    </lineage>
</organism>
<comment type="similarity">
    <text evidence="2 21">Belongs to the P2X receptor family.</text>
</comment>
<comment type="catalytic activity">
    <reaction evidence="20">
        <text>Ca(2+)(in) = Ca(2+)(out)</text>
        <dbReference type="Rhea" id="RHEA:29671"/>
        <dbReference type="ChEBI" id="CHEBI:29108"/>
    </reaction>
</comment>
<dbReference type="PRINTS" id="PR01307">
    <property type="entry name" value="P2XRECEPTOR"/>
</dbReference>
<dbReference type="GO" id="GO:0070588">
    <property type="term" value="P:calcium ion transmembrane transport"/>
    <property type="evidence" value="ECO:0007669"/>
    <property type="project" value="TreeGrafter"/>
</dbReference>
<evidence type="ECO:0000256" key="15">
    <source>
        <dbReference type="ARBA" id="ARBA00023286"/>
    </source>
</evidence>
<evidence type="ECO:0000256" key="1">
    <source>
        <dbReference type="ARBA" id="ARBA00004651"/>
    </source>
</evidence>
<dbReference type="PROSITE" id="PS01212">
    <property type="entry name" value="P2X_RECEPTOR"/>
    <property type="match status" value="1"/>
</dbReference>
<keyword evidence="6 21" id="KW-0812">Transmembrane</keyword>
<feature type="transmembrane region" description="Helical" evidence="21">
    <location>
        <begin position="321"/>
        <end position="343"/>
    </location>
</feature>
<keyword evidence="4" id="KW-1003">Cell membrane</keyword>